<dbReference type="EMBL" id="NPDY01000001">
    <property type="protein sequence ID" value="PJZ70982.1"/>
    <property type="molecule type" value="Genomic_DNA"/>
</dbReference>
<dbReference type="EMBL" id="NPDZ01000001">
    <property type="protein sequence ID" value="PJZ74514.1"/>
    <property type="molecule type" value="Genomic_DNA"/>
</dbReference>
<evidence type="ECO:0000313" key="3">
    <source>
        <dbReference type="EMBL" id="PJZ74514.1"/>
    </source>
</evidence>
<evidence type="ECO:0000313" key="4">
    <source>
        <dbReference type="Proteomes" id="UP000231962"/>
    </source>
</evidence>
<comment type="caution">
    <text evidence="3">The sequence shown here is derived from an EMBL/GenBank/DDBJ whole genome shotgun (WGS) entry which is preliminary data.</text>
</comment>
<keyword evidence="1" id="KW-0732">Signal</keyword>
<evidence type="ECO:0008006" key="6">
    <source>
        <dbReference type="Google" id="ProtNLM"/>
    </source>
</evidence>
<feature type="signal peptide" evidence="1">
    <location>
        <begin position="1"/>
        <end position="19"/>
    </location>
</feature>
<dbReference type="Proteomes" id="UP000231962">
    <property type="component" value="Unassembled WGS sequence"/>
</dbReference>
<reference evidence="4 5" key="1">
    <citation type="submission" date="2017-07" db="EMBL/GenBank/DDBJ databases">
        <title>Leptospira spp. isolated from tropical soils.</title>
        <authorList>
            <person name="Thibeaux R."/>
            <person name="Iraola G."/>
            <person name="Ferres I."/>
            <person name="Bierque E."/>
            <person name="Girault D."/>
            <person name="Soupe-Gilbert M.-E."/>
            <person name="Picardeau M."/>
            <person name="Goarant C."/>
        </authorList>
    </citation>
    <scope>NUCLEOTIDE SEQUENCE [LARGE SCALE GENOMIC DNA]</scope>
    <source>
        <strain evidence="3 5">FH1-B-B1</strain>
        <strain evidence="2 4">FH1-B-C1</strain>
    </source>
</reference>
<dbReference type="Proteomes" id="UP000231990">
    <property type="component" value="Unassembled WGS sequence"/>
</dbReference>
<proteinExistence type="predicted"/>
<evidence type="ECO:0000256" key="1">
    <source>
        <dbReference type="SAM" id="SignalP"/>
    </source>
</evidence>
<dbReference type="OrthoDB" id="330243at2"/>
<name>A0A2M9ZR53_9LEPT</name>
<dbReference type="InterPro" id="IPR058174">
    <property type="entry name" value="LIC13410-like"/>
</dbReference>
<evidence type="ECO:0000313" key="2">
    <source>
        <dbReference type="EMBL" id="PJZ70982.1"/>
    </source>
</evidence>
<feature type="chain" id="PRO_5014683516" description="Lipoprotein" evidence="1">
    <location>
        <begin position="20"/>
        <end position="121"/>
    </location>
</feature>
<accession>A0A2M9ZR53</accession>
<dbReference type="RefSeq" id="WP_100711925.1">
    <property type="nucleotide sequence ID" value="NZ_NPDY01000001.1"/>
</dbReference>
<sequence>MKKFLSASLLIGSILYLGACSSDSKKSEPAYLPNSDIRVVEASMVKEGDKRIKAEAVLGTPTVEVNTQDGAVLEWYFESTNYQKNSYKTLAEKPSSVNDDTKFIRVTVDKKGVIKKYEYKL</sequence>
<evidence type="ECO:0000313" key="5">
    <source>
        <dbReference type="Proteomes" id="UP000231990"/>
    </source>
</evidence>
<dbReference type="NCBIfam" id="NF047813">
    <property type="entry name" value="LIC13410_lipo"/>
    <property type="match status" value="1"/>
</dbReference>
<keyword evidence="4" id="KW-1185">Reference proteome</keyword>
<dbReference type="AlphaFoldDB" id="A0A2M9ZR53"/>
<protein>
    <recommendedName>
        <fullName evidence="6">Lipoprotein</fullName>
    </recommendedName>
</protein>
<organism evidence="3 5">
    <name type="scientific">Leptospira perolatii</name>
    <dbReference type="NCBI Taxonomy" id="2023191"/>
    <lineage>
        <taxon>Bacteria</taxon>
        <taxon>Pseudomonadati</taxon>
        <taxon>Spirochaetota</taxon>
        <taxon>Spirochaetia</taxon>
        <taxon>Leptospirales</taxon>
        <taxon>Leptospiraceae</taxon>
        <taxon>Leptospira</taxon>
    </lineage>
</organism>
<gene>
    <name evidence="2" type="ORF">CH360_00115</name>
    <name evidence="3" type="ORF">CH373_00115</name>
</gene>